<dbReference type="CDD" id="cd00093">
    <property type="entry name" value="HTH_XRE"/>
    <property type="match status" value="1"/>
</dbReference>
<dbReference type="AlphaFoldDB" id="A0A933L600"/>
<evidence type="ECO:0000313" key="3">
    <source>
        <dbReference type="Proteomes" id="UP000782610"/>
    </source>
</evidence>
<dbReference type="EMBL" id="JACRAF010000061">
    <property type="protein sequence ID" value="MBI4923700.1"/>
    <property type="molecule type" value="Genomic_DNA"/>
</dbReference>
<proteinExistence type="predicted"/>
<name>A0A933L600_9HYPH</name>
<dbReference type="Gene3D" id="1.10.260.40">
    <property type="entry name" value="lambda repressor-like DNA-binding domains"/>
    <property type="match status" value="1"/>
</dbReference>
<comment type="caution">
    <text evidence="2">The sequence shown here is derived from an EMBL/GenBank/DDBJ whole genome shotgun (WGS) entry which is preliminary data.</text>
</comment>
<evidence type="ECO:0000259" key="1">
    <source>
        <dbReference type="PROSITE" id="PS50943"/>
    </source>
</evidence>
<dbReference type="Pfam" id="PF13744">
    <property type="entry name" value="HTH_37"/>
    <property type="match status" value="1"/>
</dbReference>
<dbReference type="SMART" id="SM00530">
    <property type="entry name" value="HTH_XRE"/>
    <property type="match status" value="1"/>
</dbReference>
<accession>A0A933L600</accession>
<dbReference type="SUPFAM" id="SSF47413">
    <property type="entry name" value="lambda repressor-like DNA-binding domains"/>
    <property type="match status" value="1"/>
</dbReference>
<dbReference type="InterPro" id="IPR039554">
    <property type="entry name" value="HigA2-like_HTH"/>
</dbReference>
<sequence>MDPAERERMKMLSDLSIAIERRIREQGWTQKEAAKRLGVTQPRVSDLMRGKLSVFSIDSLVGMLGAAGIRIELQYRDAA</sequence>
<protein>
    <submittedName>
        <fullName evidence="2">XRE family transcriptional regulator</fullName>
    </submittedName>
</protein>
<evidence type="ECO:0000313" key="2">
    <source>
        <dbReference type="EMBL" id="MBI4923700.1"/>
    </source>
</evidence>
<gene>
    <name evidence="2" type="ORF">HY834_18325</name>
</gene>
<dbReference type="InterPro" id="IPR001387">
    <property type="entry name" value="Cro/C1-type_HTH"/>
</dbReference>
<dbReference type="GO" id="GO:0003677">
    <property type="term" value="F:DNA binding"/>
    <property type="evidence" value="ECO:0007669"/>
    <property type="project" value="InterPro"/>
</dbReference>
<dbReference type="Proteomes" id="UP000782610">
    <property type="component" value="Unassembled WGS sequence"/>
</dbReference>
<reference evidence="2" key="1">
    <citation type="submission" date="2020-07" db="EMBL/GenBank/DDBJ databases">
        <title>Huge and variable diversity of episymbiotic CPR bacteria and DPANN archaea in groundwater ecosystems.</title>
        <authorList>
            <person name="He C.Y."/>
            <person name="Keren R."/>
            <person name="Whittaker M."/>
            <person name="Farag I.F."/>
            <person name="Doudna J."/>
            <person name="Cate J.H.D."/>
            <person name="Banfield J.F."/>
        </authorList>
    </citation>
    <scope>NUCLEOTIDE SEQUENCE</scope>
    <source>
        <strain evidence="2">NC_groundwater_1586_Pr3_B-0.1um_66_15</strain>
    </source>
</reference>
<dbReference type="InterPro" id="IPR010982">
    <property type="entry name" value="Lambda_DNA-bd_dom_sf"/>
</dbReference>
<organism evidence="2 3">
    <name type="scientific">Devosia nanyangense</name>
    <dbReference type="NCBI Taxonomy" id="1228055"/>
    <lineage>
        <taxon>Bacteria</taxon>
        <taxon>Pseudomonadati</taxon>
        <taxon>Pseudomonadota</taxon>
        <taxon>Alphaproteobacteria</taxon>
        <taxon>Hyphomicrobiales</taxon>
        <taxon>Devosiaceae</taxon>
        <taxon>Devosia</taxon>
    </lineage>
</organism>
<dbReference type="PROSITE" id="PS50943">
    <property type="entry name" value="HTH_CROC1"/>
    <property type="match status" value="1"/>
</dbReference>
<feature type="domain" description="HTH cro/C1-type" evidence="1">
    <location>
        <begin position="19"/>
        <end position="74"/>
    </location>
</feature>